<keyword evidence="2" id="KW-0472">Membrane</keyword>
<keyword evidence="4" id="KW-1185">Reference proteome</keyword>
<dbReference type="OrthoDB" id="4961113at2759"/>
<feature type="region of interest" description="Disordered" evidence="1">
    <location>
        <begin position="1"/>
        <end position="31"/>
    </location>
</feature>
<dbReference type="PANTHER" id="PTHR35394:SF5">
    <property type="entry name" value="DUF3176 DOMAIN-CONTAINING PROTEIN"/>
    <property type="match status" value="1"/>
</dbReference>
<name>A0A0B4EQE1_METAF</name>
<gene>
    <name evidence="3" type="ORF">MAN_06429</name>
</gene>
<protein>
    <submittedName>
        <fullName evidence="3">Uncharacterized protein</fullName>
    </submittedName>
</protein>
<comment type="caution">
    <text evidence="3">The sequence shown here is derived from an EMBL/GenBank/DDBJ whole genome shotgun (WGS) entry which is preliminary data.</text>
</comment>
<dbReference type="VEuPathDB" id="FungiDB:MAN_06429"/>
<dbReference type="InterPro" id="IPR021514">
    <property type="entry name" value="DUF3176"/>
</dbReference>
<dbReference type="PANTHER" id="PTHR35394">
    <property type="entry name" value="DUF3176 DOMAIN-CONTAINING PROTEIN"/>
    <property type="match status" value="1"/>
</dbReference>
<sequence length="562" mass="61650">MSGCQLDSKTYNHHPTHAVDESESPSSNPVEYKRRGIFSPSEWLLEMLSTIGSLVCLAAIITIFWNMDNKPLSAWNSIVSLNAAISILTTAHGAALMHGDGNFIGQIKWLHFKEGVDKLENLQKFDEASRGPWGSFMFLATVKPNLATLGALITIARFALSPLTQQVVKIEQQLVPKGNAVFGYAHEYNRGLILANNVPDSIPQDPGLQVAILRGLYNISSPEVFSCSGECRWEGRYISLGFKTECTNVTRATLDTSQCAKAYDNPSLTLCNMTTPSGLGISTRYAETDLTTTYFMNVSSRWESDDELRTRLPEIARFALYRSTSDDNFNPWDVNITDCSLSLAAYEYTNARANGSAFSFEQTREVEPNPKNPWDYIADDDGMKLPARVQLNTSKVQGTPDLAISLSDLSALSVYLESDSIASEWVSGNWVNKNSGLSAALSGNVDVGKRFEMMALSMTSYLRSGPNSIPAAGTSFSSQPFVSARWPYLIGPGIIQSAALLFTMMTIAGNRKSRNVPLWKSSALAVLACHYDSQSGKIEANGMTVDMKEMEKTAEKSLAQLE</sequence>
<dbReference type="Pfam" id="PF11374">
    <property type="entry name" value="DUF3176"/>
    <property type="match status" value="1"/>
</dbReference>
<dbReference type="EMBL" id="AZNF01000008">
    <property type="protein sequence ID" value="KID64255.1"/>
    <property type="molecule type" value="Genomic_DNA"/>
</dbReference>
<evidence type="ECO:0000256" key="2">
    <source>
        <dbReference type="SAM" id="Phobius"/>
    </source>
</evidence>
<accession>A0A0B4EQE1</accession>
<keyword evidence="2" id="KW-0812">Transmembrane</keyword>
<evidence type="ECO:0000313" key="4">
    <source>
        <dbReference type="Proteomes" id="UP000031186"/>
    </source>
</evidence>
<dbReference type="HOGENOM" id="CLU_015092_2_0_1"/>
<dbReference type="AlphaFoldDB" id="A0A0B4EQE1"/>
<feature type="transmembrane region" description="Helical" evidence="2">
    <location>
        <begin position="43"/>
        <end position="65"/>
    </location>
</feature>
<feature type="non-terminal residue" evidence="3">
    <location>
        <position position="1"/>
    </location>
</feature>
<dbReference type="Proteomes" id="UP000031186">
    <property type="component" value="Unassembled WGS sequence"/>
</dbReference>
<evidence type="ECO:0000256" key="1">
    <source>
        <dbReference type="SAM" id="MobiDB-lite"/>
    </source>
</evidence>
<organism evidence="3 4">
    <name type="scientific">Metarhizium anisopliae (strain ARSEF 549)</name>
    <dbReference type="NCBI Taxonomy" id="3151832"/>
    <lineage>
        <taxon>Eukaryota</taxon>
        <taxon>Fungi</taxon>
        <taxon>Dikarya</taxon>
        <taxon>Ascomycota</taxon>
        <taxon>Pezizomycotina</taxon>
        <taxon>Sordariomycetes</taxon>
        <taxon>Hypocreomycetidae</taxon>
        <taxon>Hypocreales</taxon>
        <taxon>Clavicipitaceae</taxon>
        <taxon>Metarhizium</taxon>
    </lineage>
</organism>
<reference evidence="3 4" key="1">
    <citation type="journal article" date="2014" name="Proc. Natl. Acad. Sci. U.S.A.">
        <title>Trajectory and genomic determinants of fungal-pathogen speciation and host adaptation.</title>
        <authorList>
            <person name="Hu X."/>
            <person name="Xiao G."/>
            <person name="Zheng P."/>
            <person name="Shang Y."/>
            <person name="Su Y."/>
            <person name="Zhang X."/>
            <person name="Liu X."/>
            <person name="Zhan S."/>
            <person name="St Leger R.J."/>
            <person name="Wang C."/>
        </authorList>
    </citation>
    <scope>NUCLEOTIDE SEQUENCE [LARGE SCALE GENOMIC DNA]</scope>
    <source>
        <strain evidence="3 4">ARSEF 549</strain>
    </source>
</reference>
<keyword evidence="2" id="KW-1133">Transmembrane helix</keyword>
<proteinExistence type="predicted"/>
<evidence type="ECO:0000313" key="3">
    <source>
        <dbReference type="EMBL" id="KID64255.1"/>
    </source>
</evidence>